<evidence type="ECO:0000256" key="2">
    <source>
        <dbReference type="ARBA" id="ARBA00010883"/>
    </source>
</evidence>
<comment type="caution">
    <text evidence="11">The sequence shown here is derived from an EMBL/GenBank/DDBJ whole genome shotgun (WGS) entry which is preliminary data.</text>
</comment>
<dbReference type="PROSITE" id="PS50195">
    <property type="entry name" value="PX"/>
    <property type="match status" value="1"/>
</dbReference>
<evidence type="ECO:0000313" key="11">
    <source>
        <dbReference type="EMBL" id="CAF3339618.1"/>
    </source>
</evidence>
<keyword evidence="4" id="KW-0472">Membrane</keyword>
<feature type="domain" description="SH3" evidence="8">
    <location>
        <begin position="3"/>
        <end position="64"/>
    </location>
</feature>
<evidence type="ECO:0000256" key="1">
    <source>
        <dbReference type="ARBA" id="ARBA00004156"/>
    </source>
</evidence>
<feature type="region of interest" description="Disordered" evidence="7">
    <location>
        <begin position="130"/>
        <end position="155"/>
    </location>
</feature>
<organism evidence="11 15">
    <name type="scientific">Rotaria socialis</name>
    <dbReference type="NCBI Taxonomy" id="392032"/>
    <lineage>
        <taxon>Eukaryota</taxon>
        <taxon>Metazoa</taxon>
        <taxon>Spiralia</taxon>
        <taxon>Gnathifera</taxon>
        <taxon>Rotifera</taxon>
        <taxon>Eurotatoria</taxon>
        <taxon>Bdelloidea</taxon>
        <taxon>Philodinida</taxon>
        <taxon>Philodinidae</taxon>
        <taxon>Rotaria</taxon>
    </lineage>
</organism>
<dbReference type="GO" id="GO:0016197">
    <property type="term" value="P:endosomal transport"/>
    <property type="evidence" value="ECO:0007669"/>
    <property type="project" value="TreeGrafter"/>
</dbReference>
<evidence type="ECO:0000256" key="4">
    <source>
        <dbReference type="ARBA" id="ARBA00023136"/>
    </source>
</evidence>
<dbReference type="GO" id="GO:0097320">
    <property type="term" value="P:plasma membrane tubulation"/>
    <property type="evidence" value="ECO:0007669"/>
    <property type="project" value="TreeGrafter"/>
</dbReference>
<feature type="region of interest" description="Disordered" evidence="7">
    <location>
        <begin position="79"/>
        <end position="107"/>
    </location>
</feature>
<protein>
    <recommendedName>
        <fullName evidence="16">Sorting nexin</fullName>
    </recommendedName>
</protein>
<dbReference type="PANTHER" id="PTHR45827:SF1">
    <property type="entry name" value="SORTING NEXIN"/>
    <property type="match status" value="1"/>
</dbReference>
<dbReference type="InterPro" id="IPR036871">
    <property type="entry name" value="PX_dom_sf"/>
</dbReference>
<proteinExistence type="inferred from homology"/>
<evidence type="ECO:0000259" key="9">
    <source>
        <dbReference type="PROSITE" id="PS50195"/>
    </source>
</evidence>
<evidence type="ECO:0000313" key="15">
    <source>
        <dbReference type="Proteomes" id="UP000663825"/>
    </source>
</evidence>
<feature type="compositionally biased region" description="Low complexity" evidence="7">
    <location>
        <begin position="143"/>
        <end position="153"/>
    </location>
</feature>
<dbReference type="SUPFAM" id="SSF64268">
    <property type="entry name" value="PX domain"/>
    <property type="match status" value="1"/>
</dbReference>
<evidence type="ECO:0000313" key="12">
    <source>
        <dbReference type="EMBL" id="CAF3392654.1"/>
    </source>
</evidence>
<dbReference type="Gene3D" id="3.30.1520.10">
    <property type="entry name" value="Phox-like domain"/>
    <property type="match status" value="1"/>
</dbReference>
<dbReference type="Proteomes" id="UP000663848">
    <property type="component" value="Unassembled WGS sequence"/>
</dbReference>
<dbReference type="SMART" id="SM00312">
    <property type="entry name" value="PX"/>
    <property type="match status" value="1"/>
</dbReference>
<reference evidence="11" key="1">
    <citation type="submission" date="2021-02" db="EMBL/GenBank/DDBJ databases">
        <authorList>
            <person name="Nowell W R."/>
        </authorList>
    </citation>
    <scope>NUCLEOTIDE SEQUENCE</scope>
</reference>
<evidence type="ECO:0000313" key="14">
    <source>
        <dbReference type="EMBL" id="CAF4531713.1"/>
    </source>
</evidence>
<name>A0A817US59_9BILA</name>
<evidence type="ECO:0000259" key="8">
    <source>
        <dbReference type="PROSITE" id="PS50002"/>
    </source>
</evidence>
<dbReference type="EMBL" id="CAJNYD010001464">
    <property type="protein sequence ID" value="CAF3338852.1"/>
    <property type="molecule type" value="Genomic_DNA"/>
</dbReference>
<accession>A0A817US59</accession>
<dbReference type="SUPFAM" id="SSF50044">
    <property type="entry name" value="SH3-domain"/>
    <property type="match status" value="1"/>
</dbReference>
<evidence type="ECO:0000256" key="6">
    <source>
        <dbReference type="PROSITE-ProRule" id="PRU00192"/>
    </source>
</evidence>
<dbReference type="GO" id="GO:0006897">
    <property type="term" value="P:endocytosis"/>
    <property type="evidence" value="ECO:0007669"/>
    <property type="project" value="TreeGrafter"/>
</dbReference>
<dbReference type="Pfam" id="PF00787">
    <property type="entry name" value="PX"/>
    <property type="match status" value="1"/>
</dbReference>
<feature type="region of interest" description="Disordered" evidence="7">
    <location>
        <begin position="338"/>
        <end position="366"/>
    </location>
</feature>
<dbReference type="Proteomes" id="UP000663825">
    <property type="component" value="Unassembled WGS sequence"/>
</dbReference>
<evidence type="ECO:0000256" key="3">
    <source>
        <dbReference type="ARBA" id="ARBA00022443"/>
    </source>
</evidence>
<dbReference type="InterPro" id="IPR001452">
    <property type="entry name" value="SH3_domain"/>
</dbReference>
<evidence type="ECO:0000256" key="7">
    <source>
        <dbReference type="SAM" id="MobiDB-lite"/>
    </source>
</evidence>
<dbReference type="InterPro" id="IPR036028">
    <property type="entry name" value="SH3-like_dom_sf"/>
</dbReference>
<comment type="subcellular location">
    <subcellularLocation>
        <location evidence="1">Cytoplasmic vesicle membrane</location>
    </subcellularLocation>
</comment>
<gene>
    <name evidence="12" type="ORF">GRG538_LOCUS9262</name>
    <name evidence="13" type="ORF">HFQ381_LOCUS15399</name>
    <name evidence="10" type="ORF">LUA448_LOCUS11953</name>
    <name evidence="14" type="ORF">QYT958_LOCUS6935</name>
    <name evidence="11" type="ORF">TIS948_LOCUS22238</name>
</gene>
<dbReference type="InterPro" id="IPR027267">
    <property type="entry name" value="AH/BAR_dom_sf"/>
</dbReference>
<keyword evidence="3 6" id="KW-0728">SH3 domain</keyword>
<dbReference type="Proteomes" id="UP000663872">
    <property type="component" value="Unassembled WGS sequence"/>
</dbReference>
<evidence type="ECO:0000313" key="10">
    <source>
        <dbReference type="EMBL" id="CAF3338852.1"/>
    </source>
</evidence>
<dbReference type="EMBL" id="CAJOBO010001045">
    <property type="protein sequence ID" value="CAF4330133.1"/>
    <property type="molecule type" value="Genomic_DNA"/>
</dbReference>
<dbReference type="SMART" id="SM00326">
    <property type="entry name" value="SH3"/>
    <property type="match status" value="1"/>
</dbReference>
<dbReference type="Gene3D" id="1.20.1270.60">
    <property type="entry name" value="Arfaptin homology (AH) domain/BAR domain"/>
    <property type="match status" value="1"/>
</dbReference>
<feature type="domain" description="PX" evidence="9">
    <location>
        <begin position="439"/>
        <end position="549"/>
    </location>
</feature>
<evidence type="ECO:0008006" key="16">
    <source>
        <dbReference type="Google" id="ProtNLM"/>
    </source>
</evidence>
<dbReference type="Pfam" id="PF10456">
    <property type="entry name" value="BAR_3_WASP_bdg"/>
    <property type="match status" value="1"/>
</dbReference>
<feature type="compositionally biased region" description="Polar residues" evidence="7">
    <location>
        <begin position="346"/>
        <end position="366"/>
    </location>
</feature>
<dbReference type="PROSITE" id="PS50002">
    <property type="entry name" value="SH3"/>
    <property type="match status" value="1"/>
</dbReference>
<dbReference type="Gene3D" id="2.30.30.40">
    <property type="entry name" value="SH3 Domains"/>
    <property type="match status" value="1"/>
</dbReference>
<evidence type="ECO:0000313" key="13">
    <source>
        <dbReference type="EMBL" id="CAF4330133.1"/>
    </source>
</evidence>
<dbReference type="InterPro" id="IPR001683">
    <property type="entry name" value="PX_dom"/>
</dbReference>
<dbReference type="InterPro" id="IPR019497">
    <property type="entry name" value="Sorting_nexin_WASP-bd-dom"/>
</dbReference>
<feature type="region of interest" description="Disordered" evidence="7">
    <location>
        <begin position="280"/>
        <end position="324"/>
    </location>
</feature>
<comment type="similarity">
    <text evidence="2">Belongs to the sorting nexin family.</text>
</comment>
<evidence type="ECO:0000256" key="5">
    <source>
        <dbReference type="ARBA" id="ARBA00023329"/>
    </source>
</evidence>
<feature type="compositionally biased region" description="Polar residues" evidence="7">
    <location>
        <begin position="280"/>
        <end position="302"/>
    </location>
</feature>
<dbReference type="EMBL" id="CAJNXB010003816">
    <property type="protein sequence ID" value="CAF3339618.1"/>
    <property type="molecule type" value="Genomic_DNA"/>
</dbReference>
<dbReference type="FunFam" id="3.30.1520.10:FF:000004">
    <property type="entry name" value="Sorting nexin"/>
    <property type="match status" value="1"/>
</dbReference>
<sequence length="781" mass="89045">MASNVNTARALFDFVGENPNELSFNQNEILIITTVSNETPWWSAQNSLGQTGLIPSNYVELIHDEPELTQPNTQYDYGPTEDDGLYPELIPQASHPPEPEPEPEPEQLQLQFSNFTPINDWITPTQPQAQEETLQPYDDQIRPDSSFDSSPSSMKRNDYVSAFEPVSSSANNTYITGMDSTVPQNSAPQTMNDSFQQNYLMPSQPDTWAFDSYDTSVPNVSLNFPFGYPQTTTTERKQEQQISSLDNMFYPPPEVQKSDNVYGLVSPTMVSYQSRTTIPDPITNTSSMPVENHNTNNVSANKPLSEAKSEELLPQKPSKNGAEKKKFFTLGRKKGKPELEKRLSISGGTSELSQQTTDANWSHSLTPTTAQNNTLTNAEIDTKGAAAAAAAKARFFDKHGIDNYLLRGCKTKSDEQVQINFGEREGGVHWIYNATMPPFTCKIEEPSKGTKLAGAKSFMEYKIHTEISGNRFVARRYKHFDWFHTQLTNKFRFICIPPLPGKQITGRFEQEFVAERRRQLEMWLNRICRHPVLSASFAVQHFVSCERTEANDREWKAGKRKIEKDESKDALWLNCVSFLNSNLSDAEIQLHIDEFAQHQPSLETQIRNLGQGLMKYLERHTEIYERDIQRIGELFAKFQKVLQIDTTTPGNQELSDSTLKVSNAYNSIADLYKTKASEGIRDFNERVQEYIGILACFPLILHMQKSSFEFMRSLQQRPPADFNIILHRSQVLNHVVLAEINFFQKEKVKDLNLYMQTLMNEQIQFYEKITSELKDAAVTFH</sequence>
<dbReference type="GO" id="GO:0030659">
    <property type="term" value="C:cytoplasmic vesicle membrane"/>
    <property type="evidence" value="ECO:0007669"/>
    <property type="project" value="UniProtKB-SubCell"/>
</dbReference>
<dbReference type="Proteomes" id="UP000663851">
    <property type="component" value="Unassembled WGS sequence"/>
</dbReference>
<dbReference type="Proteomes" id="UP000663833">
    <property type="component" value="Unassembled WGS sequence"/>
</dbReference>
<dbReference type="PANTHER" id="PTHR45827">
    <property type="entry name" value="SORTING NEXIN"/>
    <property type="match status" value="1"/>
</dbReference>
<dbReference type="Pfam" id="PF00018">
    <property type="entry name" value="SH3_1"/>
    <property type="match status" value="1"/>
</dbReference>
<keyword evidence="5" id="KW-0968">Cytoplasmic vesicle</keyword>
<dbReference type="GO" id="GO:0005886">
    <property type="term" value="C:plasma membrane"/>
    <property type="evidence" value="ECO:0007669"/>
    <property type="project" value="TreeGrafter"/>
</dbReference>
<dbReference type="OrthoDB" id="10254720at2759"/>
<dbReference type="EMBL" id="CAJNYT010001064">
    <property type="protein sequence ID" value="CAF3392654.1"/>
    <property type="molecule type" value="Genomic_DNA"/>
</dbReference>
<dbReference type="EMBL" id="CAJOBR010000639">
    <property type="protein sequence ID" value="CAF4531713.1"/>
    <property type="molecule type" value="Genomic_DNA"/>
</dbReference>
<dbReference type="GO" id="GO:0035091">
    <property type="term" value="F:phosphatidylinositol binding"/>
    <property type="evidence" value="ECO:0007669"/>
    <property type="project" value="InterPro"/>
</dbReference>
<dbReference type="AlphaFoldDB" id="A0A817US59"/>